<comment type="caution">
    <text evidence="1">The sequence shown here is derived from an EMBL/GenBank/DDBJ whole genome shotgun (WGS) entry which is preliminary data.</text>
</comment>
<accession>A0A4Z2F5X7</accession>
<dbReference type="Proteomes" id="UP000314294">
    <property type="component" value="Unassembled WGS sequence"/>
</dbReference>
<keyword evidence="2" id="KW-1185">Reference proteome</keyword>
<dbReference type="AlphaFoldDB" id="A0A4Z2F5X7"/>
<protein>
    <submittedName>
        <fullName evidence="1">Uncharacterized protein</fullName>
    </submittedName>
</protein>
<name>A0A4Z2F5X7_9TELE</name>
<organism evidence="1 2">
    <name type="scientific">Liparis tanakae</name>
    <name type="common">Tanaka's snailfish</name>
    <dbReference type="NCBI Taxonomy" id="230148"/>
    <lineage>
        <taxon>Eukaryota</taxon>
        <taxon>Metazoa</taxon>
        <taxon>Chordata</taxon>
        <taxon>Craniata</taxon>
        <taxon>Vertebrata</taxon>
        <taxon>Euteleostomi</taxon>
        <taxon>Actinopterygii</taxon>
        <taxon>Neopterygii</taxon>
        <taxon>Teleostei</taxon>
        <taxon>Neoteleostei</taxon>
        <taxon>Acanthomorphata</taxon>
        <taxon>Eupercaria</taxon>
        <taxon>Perciformes</taxon>
        <taxon>Cottioidei</taxon>
        <taxon>Cottales</taxon>
        <taxon>Liparidae</taxon>
        <taxon>Liparis</taxon>
    </lineage>
</organism>
<sequence length="254" mass="26828">MKEASQATALSLLRYTGSAQHVGEHLSEVVRVGVDLEHLRAHQVDDGQAAVPEGLLGALHQEGLERVGDLVAHVGVGQVEAGEQHGLQLVLRGHLGGDHVPAQHVHEDHVGGRDEALVLPALEQQGAVHAAQPQHRVGGGQVFQPVAAPAQELAEAAQQLAGGGLDDHSLGGPGDRVGVGQGGLLHGRHRVVGGLGESRGALLLRERGQPLGCTFLELFFLADTATIRFHGSTLMSEWRFMFLSLAFLLFWTAV</sequence>
<evidence type="ECO:0000313" key="1">
    <source>
        <dbReference type="EMBL" id="TNN36164.1"/>
    </source>
</evidence>
<reference evidence="1 2" key="1">
    <citation type="submission" date="2019-03" db="EMBL/GenBank/DDBJ databases">
        <title>First draft genome of Liparis tanakae, snailfish: a comprehensive survey of snailfish specific genes.</title>
        <authorList>
            <person name="Kim W."/>
            <person name="Song I."/>
            <person name="Jeong J.-H."/>
            <person name="Kim D."/>
            <person name="Kim S."/>
            <person name="Ryu S."/>
            <person name="Song J.Y."/>
            <person name="Lee S.K."/>
        </authorList>
    </citation>
    <scope>NUCLEOTIDE SEQUENCE [LARGE SCALE GENOMIC DNA]</scope>
    <source>
        <tissue evidence="1">Muscle</tissue>
    </source>
</reference>
<dbReference type="EMBL" id="SRLO01001652">
    <property type="protein sequence ID" value="TNN36164.1"/>
    <property type="molecule type" value="Genomic_DNA"/>
</dbReference>
<dbReference type="OrthoDB" id="10587634at2759"/>
<gene>
    <name evidence="1" type="ORF">EYF80_053668</name>
</gene>
<evidence type="ECO:0000313" key="2">
    <source>
        <dbReference type="Proteomes" id="UP000314294"/>
    </source>
</evidence>
<proteinExistence type="predicted"/>